<evidence type="ECO:0000256" key="6">
    <source>
        <dbReference type="PROSITE-ProRule" id="PRU10141"/>
    </source>
</evidence>
<dbReference type="Gene3D" id="1.10.510.10">
    <property type="entry name" value="Transferase(Phosphotransferase) domain 1"/>
    <property type="match status" value="2"/>
</dbReference>
<evidence type="ECO:0000256" key="5">
    <source>
        <dbReference type="ARBA" id="ARBA00022840"/>
    </source>
</evidence>
<dbReference type="GO" id="GO:0004674">
    <property type="term" value="F:protein serine/threonine kinase activity"/>
    <property type="evidence" value="ECO:0007669"/>
    <property type="project" value="UniProtKB-KW"/>
</dbReference>
<dbReference type="InterPro" id="IPR000961">
    <property type="entry name" value="AGC-kinase_C"/>
</dbReference>
<dbReference type="PROSITE" id="PS51285">
    <property type="entry name" value="AGC_KINASE_CTER"/>
    <property type="match status" value="1"/>
</dbReference>
<organism evidence="10 11">
    <name type="scientific">Batrachochytrium dendrobatidis (strain JEL423)</name>
    <dbReference type="NCBI Taxonomy" id="403673"/>
    <lineage>
        <taxon>Eukaryota</taxon>
        <taxon>Fungi</taxon>
        <taxon>Fungi incertae sedis</taxon>
        <taxon>Chytridiomycota</taxon>
        <taxon>Chytridiomycota incertae sedis</taxon>
        <taxon>Chytridiomycetes</taxon>
        <taxon>Rhizophydiales</taxon>
        <taxon>Rhizophydiales incertae sedis</taxon>
        <taxon>Batrachochytrium</taxon>
    </lineage>
</organism>
<evidence type="ECO:0008006" key="12">
    <source>
        <dbReference type="Google" id="ProtNLM"/>
    </source>
</evidence>
<evidence type="ECO:0000256" key="3">
    <source>
        <dbReference type="ARBA" id="ARBA00022741"/>
    </source>
</evidence>
<dbReference type="EMBL" id="DS022303">
    <property type="protein sequence ID" value="OAJ39835.1"/>
    <property type="molecule type" value="Genomic_DNA"/>
</dbReference>
<keyword evidence="3 6" id="KW-0547">Nucleotide-binding</keyword>
<dbReference type="GO" id="GO:0005524">
    <property type="term" value="F:ATP binding"/>
    <property type="evidence" value="ECO:0007669"/>
    <property type="project" value="UniProtKB-UniRule"/>
</dbReference>
<feature type="binding site" evidence="6">
    <location>
        <position position="46"/>
    </location>
    <ligand>
        <name>ATP</name>
        <dbReference type="ChEBI" id="CHEBI:30616"/>
    </ligand>
</feature>
<feature type="region of interest" description="Disordered" evidence="7">
    <location>
        <begin position="580"/>
        <end position="612"/>
    </location>
</feature>
<accession>A0A177WJG2</accession>
<keyword evidence="1" id="KW-0723">Serine/threonine-protein kinase</keyword>
<protein>
    <recommendedName>
        <fullName evidence="12">Protein kinase domain-containing protein</fullName>
    </recommendedName>
</protein>
<dbReference type="InterPro" id="IPR000719">
    <property type="entry name" value="Prot_kinase_dom"/>
</dbReference>
<evidence type="ECO:0000259" key="9">
    <source>
        <dbReference type="PROSITE" id="PS51285"/>
    </source>
</evidence>
<dbReference type="InterPro" id="IPR017441">
    <property type="entry name" value="Protein_kinase_ATP_BS"/>
</dbReference>
<proteinExistence type="predicted"/>
<name>A0A177WJG2_BATDL</name>
<evidence type="ECO:0000256" key="1">
    <source>
        <dbReference type="ARBA" id="ARBA00022527"/>
    </source>
</evidence>
<dbReference type="SUPFAM" id="SSF56112">
    <property type="entry name" value="Protein kinase-like (PK-like)"/>
    <property type="match status" value="1"/>
</dbReference>
<dbReference type="PROSITE" id="PS50011">
    <property type="entry name" value="PROTEIN_KINASE_DOM"/>
    <property type="match status" value="1"/>
</dbReference>
<feature type="domain" description="Protein kinase" evidence="8">
    <location>
        <begin position="17"/>
        <end position="256"/>
    </location>
</feature>
<evidence type="ECO:0000256" key="2">
    <source>
        <dbReference type="ARBA" id="ARBA00022679"/>
    </source>
</evidence>
<dbReference type="VEuPathDB" id="FungiDB:BDEG_23643"/>
<dbReference type="AlphaFoldDB" id="A0A177WJG2"/>
<dbReference type="Proteomes" id="UP000077115">
    <property type="component" value="Unassembled WGS sequence"/>
</dbReference>
<reference evidence="10 11" key="2">
    <citation type="submission" date="2016-05" db="EMBL/GenBank/DDBJ databases">
        <title>Lineage-specific infection strategies underlie the spectrum of fungal disease in amphibians.</title>
        <authorList>
            <person name="Cuomo C.A."/>
            <person name="Farrer R.A."/>
            <person name="James T."/>
            <person name="Longcore J."/>
            <person name="Birren B."/>
        </authorList>
    </citation>
    <scope>NUCLEOTIDE SEQUENCE [LARGE SCALE GENOMIC DNA]</scope>
    <source>
        <strain evidence="10 11">JEL423</strain>
    </source>
</reference>
<dbReference type="Pfam" id="PF00069">
    <property type="entry name" value="Pkinase"/>
    <property type="match status" value="2"/>
</dbReference>
<sequence length="644" mass="71956">MGNYNTRLPQQAISAHFIPLKLLGKGNFAKVYLVKHKQDQTLYALKLSPKAKMRKENKLLHIINERNILEGLHHTCITELCYSFQDNLGLFMILEFADSGDLRSHMKAHLWSENDAMFVISEIACGLTYLHKKKIVHRDIKPEPYIRLNQTDIYPPQIHELLDMAPEILNHIGYHAAVDWWSLGVVLFEIIHSERPFRTRNRREFIKKGAFTFPYHIPAISSACKDAISRFLAFEPTQRMGFEKIGLEMLYSHPFFVDIPWKDVGNKKYAPPYRPSMDDPHFMHSPPTVEGVDEDFERLILNANALPHIAGDMNLEFDQDVISDFFYYNRSIDKGRPLPTLPASTPSKLEQSNPSKKQLTEEMMGNNGPDYFNSFHGTTNATNTGNCSRRPSRASILGRRTSVSVPSDCHTPIMTPKSRPSILSNTSSKCRPSDSFSILPKLFKGLGARCTSKNLSEGIHSDVHSAGSCSDTSRQPSNILIDTDLLHVTHEMESFELNGRSISNPLVPLQQPLLQSMTNAKGFTSRRRHSISSPAFGGRAASDKLESDQLGGLQNKSPDLTSIMTTAMLARKYVCVPNNGERRSSDAGSCPRSLGIDALRGTNQQPSGGQPIFLNVPVASGRRRSSGQVQLEAVLETGGGYHAV</sequence>
<feature type="compositionally biased region" description="Polar residues" evidence="7">
    <location>
        <begin position="342"/>
        <end position="357"/>
    </location>
</feature>
<keyword evidence="5 6" id="KW-0067">ATP-binding</keyword>
<feature type="region of interest" description="Disordered" evidence="7">
    <location>
        <begin position="522"/>
        <end position="542"/>
    </location>
</feature>
<feature type="region of interest" description="Disordered" evidence="7">
    <location>
        <begin position="337"/>
        <end position="362"/>
    </location>
</feature>
<evidence type="ECO:0000313" key="10">
    <source>
        <dbReference type="EMBL" id="OAJ39835.1"/>
    </source>
</evidence>
<dbReference type="Gene3D" id="3.30.200.20">
    <property type="entry name" value="Phosphorylase Kinase, domain 1"/>
    <property type="match status" value="1"/>
</dbReference>
<dbReference type="STRING" id="403673.A0A177WJG2"/>
<dbReference type="PROSITE" id="PS00107">
    <property type="entry name" value="PROTEIN_KINASE_ATP"/>
    <property type="match status" value="1"/>
</dbReference>
<evidence type="ECO:0000259" key="8">
    <source>
        <dbReference type="PROSITE" id="PS50011"/>
    </source>
</evidence>
<reference evidence="10 11" key="1">
    <citation type="submission" date="2006-10" db="EMBL/GenBank/DDBJ databases">
        <title>The Genome Sequence of Batrachochytrium dendrobatidis JEL423.</title>
        <authorList>
            <consortium name="The Broad Institute Genome Sequencing Platform"/>
            <person name="Birren B."/>
            <person name="Lander E."/>
            <person name="Galagan J."/>
            <person name="Cuomo C."/>
            <person name="Devon K."/>
            <person name="Jaffe D."/>
            <person name="Butler J."/>
            <person name="Alvarez P."/>
            <person name="Gnerre S."/>
            <person name="Grabherr M."/>
            <person name="Kleber M."/>
            <person name="Mauceli E."/>
            <person name="Brockman W."/>
            <person name="Young S."/>
            <person name="LaButti K."/>
            <person name="Sykes S."/>
            <person name="DeCaprio D."/>
            <person name="Crawford M."/>
            <person name="Koehrsen M."/>
            <person name="Engels R."/>
            <person name="Montgomery P."/>
            <person name="Pearson M."/>
            <person name="Howarth C."/>
            <person name="Larson L."/>
            <person name="White J."/>
            <person name="O'Leary S."/>
            <person name="Kodira C."/>
            <person name="Zeng Q."/>
            <person name="Yandava C."/>
            <person name="Alvarado L."/>
            <person name="Longcore J."/>
            <person name="James T."/>
        </authorList>
    </citation>
    <scope>NUCLEOTIDE SEQUENCE [LARGE SCALE GENOMIC DNA]</scope>
    <source>
        <strain evidence="10 11">JEL423</strain>
    </source>
</reference>
<feature type="domain" description="AGC-kinase C-terminal" evidence="9">
    <location>
        <begin position="257"/>
        <end position="337"/>
    </location>
</feature>
<dbReference type="PANTHER" id="PTHR24351">
    <property type="entry name" value="RIBOSOMAL PROTEIN S6 KINASE"/>
    <property type="match status" value="1"/>
</dbReference>
<gene>
    <name evidence="10" type="ORF">BDEG_23643</name>
</gene>
<keyword evidence="2" id="KW-0808">Transferase</keyword>
<evidence type="ECO:0000313" key="11">
    <source>
        <dbReference type="Proteomes" id="UP000077115"/>
    </source>
</evidence>
<dbReference type="InterPro" id="IPR011009">
    <property type="entry name" value="Kinase-like_dom_sf"/>
</dbReference>
<evidence type="ECO:0000256" key="7">
    <source>
        <dbReference type="SAM" id="MobiDB-lite"/>
    </source>
</evidence>
<evidence type="ECO:0000256" key="4">
    <source>
        <dbReference type="ARBA" id="ARBA00022777"/>
    </source>
</evidence>
<feature type="region of interest" description="Disordered" evidence="7">
    <location>
        <begin position="400"/>
        <end position="427"/>
    </location>
</feature>
<keyword evidence="4" id="KW-0418">Kinase</keyword>